<gene>
    <name evidence="10" type="primary">dapF</name>
    <name evidence="10" type="ordered locus">HH_1701</name>
</gene>
<name>Q7VFH5_HELHP</name>
<evidence type="ECO:0000256" key="4">
    <source>
        <dbReference type="ARBA" id="ARBA00022605"/>
    </source>
</evidence>
<sequence>MRFVKYSSNGNDFLIFTTHTYDDGSRTALAKSVCERHNGIGADGMVAVIPAINKDYAYEWEFYNADGSVAKMCGNASRSVGHYAYVEGIAQKRHFFLSKVGLIGITLDDNDISLVQSDLGECALLQEDIIESNPYGVKSWNLLDSGVPHLVGFVSQENALPTQKDRLLEDLRHKYNANVSLGFIGEGAISYSTYERGVEDITQACGTGAIAVFALALKLGLCEKSAILIPPSKELLHLYMNEDSHILFKGKVKRIATCEWLLES</sequence>
<evidence type="ECO:0000313" key="10">
    <source>
        <dbReference type="EMBL" id="AAP78298.1"/>
    </source>
</evidence>
<dbReference type="UniPathway" id="UPA00034">
    <property type="reaction ID" value="UER00025"/>
</dbReference>
<dbReference type="InterPro" id="IPR001653">
    <property type="entry name" value="DAP_epimerase_DapF"/>
</dbReference>
<dbReference type="Proteomes" id="UP000002495">
    <property type="component" value="Chromosome"/>
</dbReference>
<comment type="similarity">
    <text evidence="2">Belongs to the diaminopimelate epimerase family.</text>
</comment>
<evidence type="ECO:0000256" key="8">
    <source>
        <dbReference type="NCBIfam" id="TIGR00652"/>
    </source>
</evidence>
<evidence type="ECO:0000256" key="9">
    <source>
        <dbReference type="PROSITE-ProRule" id="PRU10125"/>
    </source>
</evidence>
<evidence type="ECO:0000256" key="7">
    <source>
        <dbReference type="ARBA" id="ARBA00051712"/>
    </source>
</evidence>
<evidence type="ECO:0000256" key="2">
    <source>
        <dbReference type="ARBA" id="ARBA00010219"/>
    </source>
</evidence>
<dbReference type="EMBL" id="AE017125">
    <property type="protein sequence ID" value="AAP78298.1"/>
    <property type="molecule type" value="Genomic_DNA"/>
</dbReference>
<dbReference type="PROSITE" id="PS01326">
    <property type="entry name" value="DAP_EPIMERASE"/>
    <property type="match status" value="1"/>
</dbReference>
<dbReference type="InterPro" id="IPR018510">
    <property type="entry name" value="DAP_epimerase_AS"/>
</dbReference>
<keyword evidence="5" id="KW-0457">Lysine biosynthesis</keyword>
<dbReference type="PANTHER" id="PTHR31689">
    <property type="entry name" value="DIAMINOPIMELATE EPIMERASE, CHLOROPLASTIC"/>
    <property type="match status" value="1"/>
</dbReference>
<comment type="pathway">
    <text evidence="1">Amino-acid biosynthesis; L-lysine biosynthesis via DAP pathway; DL-2,6-diaminopimelate from LL-2,6-diaminopimelate: step 1/1.</text>
</comment>
<dbReference type="AlphaFoldDB" id="Q7VFH5"/>
<proteinExistence type="inferred from homology"/>
<dbReference type="GO" id="GO:0009089">
    <property type="term" value="P:lysine biosynthetic process via diaminopimelate"/>
    <property type="evidence" value="ECO:0007669"/>
    <property type="project" value="UniProtKB-UniRule"/>
</dbReference>
<dbReference type="KEGG" id="hhe:HH_1701"/>
<dbReference type="Gene3D" id="3.10.310.10">
    <property type="entry name" value="Diaminopimelate Epimerase, Chain A, domain 1"/>
    <property type="match status" value="2"/>
</dbReference>
<dbReference type="GO" id="GO:0008837">
    <property type="term" value="F:diaminopimelate epimerase activity"/>
    <property type="evidence" value="ECO:0007669"/>
    <property type="project" value="UniProtKB-UniRule"/>
</dbReference>
<reference evidence="10 11" key="1">
    <citation type="journal article" date="2003" name="Proc. Natl. Acad. Sci. U.S.A.">
        <title>The complete genome sequence of the carcinogenic bacterium Helicobacter hepaticus.</title>
        <authorList>
            <person name="Suerbaum S."/>
            <person name="Josenhans C."/>
            <person name="Sterzenbach T."/>
            <person name="Drescher B."/>
            <person name="Brandt P."/>
            <person name="Bell M."/>
            <person name="Droege M."/>
            <person name="Fartmann B."/>
            <person name="Fischer H.-P."/>
            <person name="Ge Z."/>
            <person name="Hoerster A."/>
            <person name="Holland R."/>
            <person name="Klein K."/>
            <person name="Koenig J."/>
            <person name="Macko L."/>
            <person name="Mendz G.L."/>
            <person name="Nyakatura G."/>
            <person name="Schauer D.B."/>
            <person name="Shen Z."/>
            <person name="Weber J."/>
            <person name="Frosch M."/>
            <person name="Fox J.G."/>
        </authorList>
    </citation>
    <scope>NUCLEOTIDE SEQUENCE [LARGE SCALE GENOMIC DNA]</scope>
    <source>
        <strain evidence="11">ATCC 51449 / 3B1</strain>
    </source>
</reference>
<dbReference type="OrthoDB" id="9805408at2"/>
<dbReference type="PANTHER" id="PTHR31689:SF0">
    <property type="entry name" value="DIAMINOPIMELATE EPIMERASE"/>
    <property type="match status" value="1"/>
</dbReference>
<dbReference type="STRING" id="235279.HH_1701"/>
<dbReference type="SUPFAM" id="SSF54506">
    <property type="entry name" value="Diaminopimelate epimerase-like"/>
    <property type="match status" value="2"/>
</dbReference>
<keyword evidence="6 10" id="KW-0413">Isomerase</keyword>
<dbReference type="GO" id="GO:0005829">
    <property type="term" value="C:cytosol"/>
    <property type="evidence" value="ECO:0007669"/>
    <property type="project" value="TreeGrafter"/>
</dbReference>
<evidence type="ECO:0000313" key="11">
    <source>
        <dbReference type="Proteomes" id="UP000002495"/>
    </source>
</evidence>
<comment type="catalytic activity">
    <reaction evidence="7">
        <text>(2S,6S)-2,6-diaminopimelate = meso-2,6-diaminopimelate</text>
        <dbReference type="Rhea" id="RHEA:15393"/>
        <dbReference type="ChEBI" id="CHEBI:57609"/>
        <dbReference type="ChEBI" id="CHEBI:57791"/>
        <dbReference type="EC" id="5.1.1.7"/>
    </reaction>
</comment>
<dbReference type="Pfam" id="PF01678">
    <property type="entry name" value="DAP_epimerase"/>
    <property type="match status" value="2"/>
</dbReference>
<protein>
    <recommendedName>
        <fullName evidence="3 8">Diaminopimelate epimerase</fullName>
        <ecNumber evidence="3 8">5.1.1.7</ecNumber>
    </recommendedName>
</protein>
<dbReference type="NCBIfam" id="TIGR00652">
    <property type="entry name" value="DapF"/>
    <property type="match status" value="1"/>
</dbReference>
<evidence type="ECO:0000256" key="3">
    <source>
        <dbReference type="ARBA" id="ARBA00013080"/>
    </source>
</evidence>
<dbReference type="eggNOG" id="COG0253">
    <property type="taxonomic scope" value="Bacteria"/>
</dbReference>
<dbReference type="EC" id="5.1.1.7" evidence="3 8"/>
<evidence type="ECO:0000256" key="5">
    <source>
        <dbReference type="ARBA" id="ARBA00023154"/>
    </source>
</evidence>
<keyword evidence="4" id="KW-0028">Amino-acid biosynthesis</keyword>
<evidence type="ECO:0000256" key="1">
    <source>
        <dbReference type="ARBA" id="ARBA00005196"/>
    </source>
</evidence>
<organism evidence="10 11">
    <name type="scientific">Helicobacter hepaticus (strain ATCC 51449 / 3B1)</name>
    <dbReference type="NCBI Taxonomy" id="235279"/>
    <lineage>
        <taxon>Bacteria</taxon>
        <taxon>Pseudomonadati</taxon>
        <taxon>Campylobacterota</taxon>
        <taxon>Epsilonproteobacteria</taxon>
        <taxon>Campylobacterales</taxon>
        <taxon>Helicobacteraceae</taxon>
        <taxon>Helicobacter</taxon>
    </lineage>
</organism>
<feature type="active site" evidence="9">
    <location>
        <position position="73"/>
    </location>
</feature>
<keyword evidence="11" id="KW-1185">Reference proteome</keyword>
<dbReference type="RefSeq" id="WP_011116540.1">
    <property type="nucleotide sequence ID" value="NC_004917.1"/>
</dbReference>
<accession>Q7VFH5</accession>
<evidence type="ECO:0000256" key="6">
    <source>
        <dbReference type="ARBA" id="ARBA00023235"/>
    </source>
</evidence>
<dbReference type="HOGENOM" id="CLU_053306_3_2_7"/>